<dbReference type="OMA" id="FAPACIT"/>
<dbReference type="PANTHER" id="PTHR23504">
    <property type="entry name" value="MAJOR FACILITATOR SUPERFAMILY DOMAIN-CONTAINING PROTEIN 10"/>
    <property type="match status" value="1"/>
</dbReference>
<evidence type="ECO:0000256" key="5">
    <source>
        <dbReference type="ARBA" id="ARBA00023136"/>
    </source>
</evidence>
<dbReference type="GO" id="GO:0022857">
    <property type="term" value="F:transmembrane transporter activity"/>
    <property type="evidence" value="ECO:0007669"/>
    <property type="project" value="InterPro"/>
</dbReference>
<dbReference type="VEuPathDB" id="CryptoDB:Vbra_15060"/>
<feature type="transmembrane region" description="Helical" evidence="7">
    <location>
        <begin position="58"/>
        <end position="81"/>
    </location>
</feature>
<feature type="region of interest" description="Disordered" evidence="6">
    <location>
        <begin position="623"/>
        <end position="682"/>
    </location>
</feature>
<feature type="transmembrane region" description="Helical" evidence="7">
    <location>
        <begin position="235"/>
        <end position="256"/>
    </location>
</feature>
<evidence type="ECO:0008006" key="10">
    <source>
        <dbReference type="Google" id="ProtNLM"/>
    </source>
</evidence>
<dbReference type="SUPFAM" id="SSF103473">
    <property type="entry name" value="MFS general substrate transporter"/>
    <property type="match status" value="1"/>
</dbReference>
<accession>A0A0G4FC98</accession>
<evidence type="ECO:0000256" key="4">
    <source>
        <dbReference type="ARBA" id="ARBA00022989"/>
    </source>
</evidence>
<dbReference type="InterPro" id="IPR036259">
    <property type="entry name" value="MFS_trans_sf"/>
</dbReference>
<feature type="compositionally biased region" description="Gly residues" evidence="6">
    <location>
        <begin position="329"/>
        <end position="340"/>
    </location>
</feature>
<evidence type="ECO:0000256" key="7">
    <source>
        <dbReference type="SAM" id="Phobius"/>
    </source>
</evidence>
<dbReference type="EMBL" id="CDMY01000405">
    <property type="protein sequence ID" value="CEM10831.1"/>
    <property type="molecule type" value="Genomic_DNA"/>
</dbReference>
<feature type="transmembrane region" description="Helical" evidence="7">
    <location>
        <begin position="553"/>
        <end position="573"/>
    </location>
</feature>
<proteinExistence type="predicted"/>
<evidence type="ECO:0000256" key="2">
    <source>
        <dbReference type="ARBA" id="ARBA00022448"/>
    </source>
</evidence>
<feature type="compositionally biased region" description="Low complexity" evidence="6">
    <location>
        <begin position="634"/>
        <end position="649"/>
    </location>
</feature>
<feature type="transmembrane region" description="Helical" evidence="7">
    <location>
        <begin position="93"/>
        <end position="115"/>
    </location>
</feature>
<dbReference type="OrthoDB" id="10262656at2759"/>
<organism evidence="8 9">
    <name type="scientific">Vitrella brassicaformis (strain CCMP3155)</name>
    <dbReference type="NCBI Taxonomy" id="1169540"/>
    <lineage>
        <taxon>Eukaryota</taxon>
        <taxon>Sar</taxon>
        <taxon>Alveolata</taxon>
        <taxon>Colpodellida</taxon>
        <taxon>Vitrellaceae</taxon>
        <taxon>Vitrella</taxon>
    </lineage>
</organism>
<dbReference type="PANTHER" id="PTHR23504:SF15">
    <property type="entry name" value="MAJOR FACILITATOR SUPERFAMILY (MFS) PROFILE DOMAIN-CONTAINING PROTEIN"/>
    <property type="match status" value="1"/>
</dbReference>
<keyword evidence="9" id="KW-1185">Reference proteome</keyword>
<keyword evidence="4 7" id="KW-1133">Transmembrane helix</keyword>
<sequence>MARPVVGRSAPVCPGSEDSQEAADVEQPSVTVSFPTDQPQEALLLHHPPSEKWLRYSVYLSGIVCFQTCMANLLVTAAPYMVKEFVKNENTSIGYYAGFLLSAFFCGRAVTTTYPWGWVADTSGRKVCLFIAVVTTGVLTGLVGLTRNFWMVVFLRFLAGCFSPTLSVARALAADIVPKHKHSSTMAHISAGRTMGFLIGPTMGGWLAYPCEPGKWGSEFLKTSFPVACSTGLPFAPACITCALLQVVCLVLLAYVPESPAIVEKLHRKRDDRHRQREERRRQLERQKEDNAAVQNSSLKSPLLPLPLPTHNASTQPGSDPRADDATVNGGGSYQSGGQGHVPSPPQDAGNINNNNNELDETPVEKVVHARELRRWDEMSRGLPRWWRSLNPRRWWRRRTRATPLKMTPGLVVTVMIAFFISFARIATDQTSALFCVQPLDFRVATVGTVFFVSGLINFPLQIFLVPWLIDTFKPRVARVVGLLTAALCCLLFPSVGLLTGLVSDWVLVCMVAAYIAVKDLAYGGLGHTSNFLIVNDCLPTIRGRVNGMNIQAQSVASTFSPVIASVTFSWGLQAAHGILSGGDWLTRVVGEASYGLPFYICGLVTLVNCVLACLPASLRLDTAPPTPAPPSTTPLTLSSVTSPVVSPVQPHRKPSDLFATPPVKSCPLLQPPAHPKQPRGR</sequence>
<feature type="transmembrane region" description="Helical" evidence="7">
    <location>
        <begin position="127"/>
        <end position="143"/>
    </location>
</feature>
<protein>
    <recommendedName>
        <fullName evidence="10">Major facilitator superfamily (MFS) profile domain-containing protein</fullName>
    </recommendedName>
</protein>
<feature type="transmembrane region" description="Helical" evidence="7">
    <location>
        <begin position="477"/>
        <end position="500"/>
    </location>
</feature>
<feature type="compositionally biased region" description="Basic and acidic residues" evidence="6">
    <location>
        <begin position="273"/>
        <end position="291"/>
    </location>
</feature>
<keyword evidence="2" id="KW-0813">Transport</keyword>
<feature type="transmembrane region" description="Helical" evidence="7">
    <location>
        <begin position="593"/>
        <end position="615"/>
    </location>
</feature>
<feature type="transmembrane region" description="Helical" evidence="7">
    <location>
        <begin position="506"/>
        <end position="526"/>
    </location>
</feature>
<keyword evidence="3 7" id="KW-0812">Transmembrane</keyword>
<comment type="subcellular location">
    <subcellularLocation>
        <location evidence="1">Membrane</location>
        <topology evidence="1">Multi-pass membrane protein</topology>
    </subcellularLocation>
</comment>
<dbReference type="AlphaFoldDB" id="A0A0G4FC98"/>
<evidence type="ECO:0000256" key="1">
    <source>
        <dbReference type="ARBA" id="ARBA00004141"/>
    </source>
</evidence>
<feature type="transmembrane region" description="Helical" evidence="7">
    <location>
        <begin position="407"/>
        <end position="427"/>
    </location>
</feature>
<evidence type="ECO:0000256" key="3">
    <source>
        <dbReference type="ARBA" id="ARBA00022692"/>
    </source>
</evidence>
<dbReference type="InterPro" id="IPR011701">
    <property type="entry name" value="MFS"/>
</dbReference>
<reference evidence="8 9" key="1">
    <citation type="submission" date="2014-11" db="EMBL/GenBank/DDBJ databases">
        <authorList>
            <person name="Zhu J."/>
            <person name="Qi W."/>
            <person name="Song R."/>
        </authorList>
    </citation>
    <scope>NUCLEOTIDE SEQUENCE [LARGE SCALE GENOMIC DNA]</scope>
</reference>
<evidence type="ECO:0000313" key="8">
    <source>
        <dbReference type="EMBL" id="CEM10831.1"/>
    </source>
</evidence>
<dbReference type="Pfam" id="PF07690">
    <property type="entry name" value="MFS_1"/>
    <property type="match status" value="1"/>
</dbReference>
<name>A0A0G4FC98_VITBC</name>
<dbReference type="GO" id="GO:0016020">
    <property type="term" value="C:membrane"/>
    <property type="evidence" value="ECO:0007669"/>
    <property type="project" value="UniProtKB-SubCell"/>
</dbReference>
<evidence type="ECO:0000313" key="9">
    <source>
        <dbReference type="Proteomes" id="UP000041254"/>
    </source>
</evidence>
<dbReference type="Gene3D" id="1.20.1250.20">
    <property type="entry name" value="MFS general substrate transporter like domains"/>
    <property type="match status" value="1"/>
</dbReference>
<gene>
    <name evidence="8" type="ORF">Vbra_15060</name>
</gene>
<keyword evidence="5 7" id="KW-0472">Membrane</keyword>
<dbReference type="InParanoid" id="A0A0G4FC98"/>
<feature type="region of interest" description="Disordered" evidence="6">
    <location>
        <begin position="1"/>
        <end position="22"/>
    </location>
</feature>
<feature type="region of interest" description="Disordered" evidence="6">
    <location>
        <begin position="267"/>
        <end position="361"/>
    </location>
</feature>
<evidence type="ECO:0000256" key="6">
    <source>
        <dbReference type="SAM" id="MobiDB-lite"/>
    </source>
</evidence>
<dbReference type="Proteomes" id="UP000041254">
    <property type="component" value="Unassembled WGS sequence"/>
</dbReference>
<feature type="transmembrane region" description="Helical" evidence="7">
    <location>
        <begin position="149"/>
        <end position="169"/>
    </location>
</feature>
<feature type="transmembrane region" description="Helical" evidence="7">
    <location>
        <begin position="447"/>
        <end position="470"/>
    </location>
</feature>